<dbReference type="InterPro" id="IPR021457">
    <property type="entry name" value="DUF3108"/>
</dbReference>
<proteinExistence type="predicted"/>
<feature type="chain" id="PRO_5045217400" evidence="1">
    <location>
        <begin position="25"/>
        <end position="250"/>
    </location>
</feature>
<gene>
    <name evidence="2" type="ORF">WOB96_02070</name>
</gene>
<feature type="signal peptide" evidence="1">
    <location>
        <begin position="1"/>
        <end position="24"/>
    </location>
</feature>
<dbReference type="Proteomes" id="UP001446205">
    <property type="component" value="Unassembled WGS sequence"/>
</dbReference>
<keyword evidence="1" id="KW-0732">Signal</keyword>
<dbReference type="Pfam" id="PF11306">
    <property type="entry name" value="DUF3108"/>
    <property type="match status" value="1"/>
</dbReference>
<dbReference type="RefSeq" id="WP_341369609.1">
    <property type="nucleotide sequence ID" value="NZ_JBBPCO010000002.1"/>
</dbReference>
<reference evidence="2 3" key="1">
    <citation type="submission" date="2024-04" db="EMBL/GenBank/DDBJ databases">
        <authorList>
            <person name="Abashina T."/>
            <person name="Shaikin A."/>
        </authorList>
    </citation>
    <scope>NUCLEOTIDE SEQUENCE [LARGE SCALE GENOMIC DNA]</scope>
    <source>
        <strain evidence="2 3">AAFK</strain>
    </source>
</reference>
<name>A0ABU9D6S2_9PROT</name>
<evidence type="ECO:0000313" key="3">
    <source>
        <dbReference type="Proteomes" id="UP001446205"/>
    </source>
</evidence>
<accession>A0ABU9D6S2</accession>
<keyword evidence="3" id="KW-1185">Reference proteome</keyword>
<organism evidence="2 3">
    <name type="scientific">Thermithiobacillus plumbiphilus</name>
    <dbReference type="NCBI Taxonomy" id="1729899"/>
    <lineage>
        <taxon>Bacteria</taxon>
        <taxon>Pseudomonadati</taxon>
        <taxon>Pseudomonadota</taxon>
        <taxon>Acidithiobacillia</taxon>
        <taxon>Acidithiobacillales</taxon>
        <taxon>Thermithiobacillaceae</taxon>
        <taxon>Thermithiobacillus</taxon>
    </lineage>
</organism>
<protein>
    <submittedName>
        <fullName evidence="2">DUF3108 domain-containing protein</fullName>
    </submittedName>
</protein>
<evidence type="ECO:0000256" key="1">
    <source>
        <dbReference type="SAM" id="SignalP"/>
    </source>
</evidence>
<comment type="caution">
    <text evidence="2">The sequence shown here is derived from an EMBL/GenBank/DDBJ whole genome shotgun (WGS) entry which is preliminary data.</text>
</comment>
<dbReference type="EMBL" id="JBBPCO010000002">
    <property type="protein sequence ID" value="MEK8088542.1"/>
    <property type="molecule type" value="Genomic_DNA"/>
</dbReference>
<sequence length="250" mass="28522">MANLFKYFLTTGLAFTMLMGGAAAGQTASTQLPVYEQLEYQVSWNGLPAGTLQQTLKRQPNGTYLLTVTANTNRAVNIFYRLDSDQTSLFRLTGDRLQVLRYTHQNKGSEPFPREVRFDWEQMQAHMKNEKDGSKDVAITRDTYDPNTLIQQIRFFPASVKDPFMVVDGKSNKRLQIKDLGVNRIHTSAGEFAVRCVEQVDVQQDNPDKKRVASICYSQDERHLPVELRFHSKYGDFVARLKSIQTQTST</sequence>
<evidence type="ECO:0000313" key="2">
    <source>
        <dbReference type="EMBL" id="MEK8088542.1"/>
    </source>
</evidence>